<dbReference type="PIRSF" id="PIRSF001434">
    <property type="entry name" value="CGS"/>
    <property type="match status" value="1"/>
</dbReference>
<evidence type="ECO:0000256" key="2">
    <source>
        <dbReference type="ARBA" id="ARBA00022898"/>
    </source>
</evidence>
<accession>A0ABX7UZA5</accession>
<dbReference type="InterPro" id="IPR015421">
    <property type="entry name" value="PyrdxlP-dep_Trfase_major"/>
</dbReference>
<protein>
    <submittedName>
        <fullName evidence="4">Aminotransferase class V-fold PLP-dependent enzyme</fullName>
    </submittedName>
</protein>
<dbReference type="Gene3D" id="3.90.1150.10">
    <property type="entry name" value="Aspartate Aminotransferase, domain 1"/>
    <property type="match status" value="1"/>
</dbReference>
<keyword evidence="5" id="KW-1185">Reference proteome</keyword>
<evidence type="ECO:0000313" key="5">
    <source>
        <dbReference type="Proteomes" id="UP000665025"/>
    </source>
</evidence>
<dbReference type="SUPFAM" id="SSF53383">
    <property type="entry name" value="PLP-dependent transferases"/>
    <property type="match status" value="1"/>
</dbReference>
<dbReference type="InterPro" id="IPR054542">
    <property type="entry name" value="Cys_met_metab_PP"/>
</dbReference>
<dbReference type="InterPro" id="IPR000277">
    <property type="entry name" value="Cys/Met-Metab_PyrdxlP-dep_enz"/>
</dbReference>
<dbReference type="RefSeq" id="WP_209051120.1">
    <property type="nucleotide sequence ID" value="NZ_CP072425.1"/>
</dbReference>
<dbReference type="PROSITE" id="PS00868">
    <property type="entry name" value="CYS_MET_METAB_PP"/>
    <property type="match status" value="1"/>
</dbReference>
<reference evidence="4 5" key="1">
    <citation type="submission" date="2021-03" db="EMBL/GenBank/DDBJ databases">
        <title>Complete Genome of Pseudoalteromonas viridis Strain BBR56, a new biocontrol bacterial candidate.</title>
        <authorList>
            <person name="Handayani D.P."/>
            <person name="Isnansetyo A."/>
            <person name="Istiqomah I."/>
            <person name="Jumina J."/>
        </authorList>
    </citation>
    <scope>NUCLEOTIDE SEQUENCE [LARGE SCALE GENOMIC DNA]</scope>
    <source>
        <strain evidence="4 5">BBR56</strain>
    </source>
</reference>
<dbReference type="Gene3D" id="3.40.640.10">
    <property type="entry name" value="Type I PLP-dependent aspartate aminotransferase-like (Major domain)"/>
    <property type="match status" value="1"/>
</dbReference>
<name>A0ABX7UZA5_9GAMM</name>
<evidence type="ECO:0000313" key="4">
    <source>
        <dbReference type="EMBL" id="QTL33959.1"/>
    </source>
</evidence>
<dbReference type="PANTHER" id="PTHR11808:SF80">
    <property type="entry name" value="CYSTATHIONINE GAMMA-LYASE"/>
    <property type="match status" value="1"/>
</dbReference>
<evidence type="ECO:0000256" key="3">
    <source>
        <dbReference type="RuleBase" id="RU362118"/>
    </source>
</evidence>
<comment type="cofactor">
    <cofactor evidence="1 3">
        <name>pyridoxal 5'-phosphate</name>
        <dbReference type="ChEBI" id="CHEBI:597326"/>
    </cofactor>
</comment>
<dbReference type="EMBL" id="CP072425">
    <property type="protein sequence ID" value="QTL33959.1"/>
    <property type="molecule type" value="Genomic_DNA"/>
</dbReference>
<keyword evidence="2 3" id="KW-0663">Pyridoxal phosphate</keyword>
<sequence>MKKLHDQTNCIHGPHHFDDPHGALTAPLYQSSTFKFKDAAQGAARFAGEEAGYIYTRLGNPTTRELEEKLAQLEEMEDAAATATGMGAVSASVLSFLQQGDHLIASKALYGCSFALFAHMLPKFGIEVTFVDMTDEQALVDALQPNSKMLFAETPINPNMTVLDLAMLGQFAQQHKLISVIDNTFMTPLLQKPKHFGIDIVIHSATKYLNGHGDVVAGIVCGSAEHIETIKLTVLKDIGATISPHDAWLINRGLKTLHLRVARHCENAQKVAEFLDSHPKVDTVYYPGLPSHPGYRFLGEQMKGAGGVIAFEIKGGVSEGEKFINATELCTLAVSLGDPETLIQHPASMTHSPYTPEERQAAGISDGLIRISVGLEAVEDIIEDLGKAFLCI</sequence>
<organism evidence="4 5">
    <name type="scientific">Pseudoalteromonas viridis</name>
    <dbReference type="NCBI Taxonomy" id="339617"/>
    <lineage>
        <taxon>Bacteria</taxon>
        <taxon>Pseudomonadati</taxon>
        <taxon>Pseudomonadota</taxon>
        <taxon>Gammaproteobacteria</taxon>
        <taxon>Alteromonadales</taxon>
        <taxon>Pseudoalteromonadaceae</taxon>
        <taxon>Pseudoalteromonas</taxon>
    </lineage>
</organism>
<proteinExistence type="inferred from homology"/>
<dbReference type="Proteomes" id="UP000665025">
    <property type="component" value="Chromosome 1"/>
</dbReference>
<dbReference type="InterPro" id="IPR015422">
    <property type="entry name" value="PyrdxlP-dep_Trfase_small"/>
</dbReference>
<keyword evidence="4" id="KW-0032">Aminotransferase</keyword>
<dbReference type="InterPro" id="IPR015424">
    <property type="entry name" value="PyrdxlP-dep_Trfase"/>
</dbReference>
<evidence type="ECO:0000256" key="1">
    <source>
        <dbReference type="ARBA" id="ARBA00001933"/>
    </source>
</evidence>
<dbReference type="GO" id="GO:0008483">
    <property type="term" value="F:transaminase activity"/>
    <property type="evidence" value="ECO:0007669"/>
    <property type="project" value="UniProtKB-KW"/>
</dbReference>
<dbReference type="CDD" id="cd00614">
    <property type="entry name" value="CGS_like"/>
    <property type="match status" value="1"/>
</dbReference>
<dbReference type="PANTHER" id="PTHR11808">
    <property type="entry name" value="TRANS-SULFURATION ENZYME FAMILY MEMBER"/>
    <property type="match status" value="1"/>
</dbReference>
<keyword evidence="4" id="KW-0808">Transferase</keyword>
<comment type="similarity">
    <text evidence="3">Belongs to the trans-sulfuration enzymes family.</text>
</comment>
<dbReference type="Pfam" id="PF01053">
    <property type="entry name" value="Cys_Met_Meta_PP"/>
    <property type="match status" value="1"/>
</dbReference>
<gene>
    <name evidence="4" type="ORF">J5X90_10235</name>
</gene>